<dbReference type="PANTHER" id="PTHR43096:SF52">
    <property type="entry name" value="DNAJ HOMOLOG 1, MITOCHONDRIAL-RELATED"/>
    <property type="match status" value="1"/>
</dbReference>
<dbReference type="SMART" id="SM00271">
    <property type="entry name" value="DnaJ"/>
    <property type="match status" value="1"/>
</dbReference>
<dbReference type="Gene3D" id="2.60.260.20">
    <property type="entry name" value="Urease metallochaperone UreE, N-terminal domain"/>
    <property type="match status" value="2"/>
</dbReference>
<dbReference type="Proteomes" id="UP000267368">
    <property type="component" value="Unassembled WGS sequence"/>
</dbReference>
<dbReference type="Pfam" id="PF00226">
    <property type="entry name" value="DnaJ"/>
    <property type="match status" value="1"/>
</dbReference>
<dbReference type="InterPro" id="IPR002939">
    <property type="entry name" value="DnaJ_C"/>
</dbReference>
<dbReference type="CDD" id="cd06257">
    <property type="entry name" value="DnaJ"/>
    <property type="match status" value="1"/>
</dbReference>
<dbReference type="FunFam" id="2.60.260.20:FF:000013">
    <property type="entry name" value="DnaJ subfamily B member 11"/>
    <property type="match status" value="1"/>
</dbReference>
<dbReference type="GO" id="GO:0051082">
    <property type="term" value="F:unfolded protein binding"/>
    <property type="evidence" value="ECO:0007669"/>
    <property type="project" value="InterPro"/>
</dbReference>
<dbReference type="InterPro" id="IPR018253">
    <property type="entry name" value="DnaJ_domain_CS"/>
</dbReference>
<dbReference type="PROSITE" id="PS50076">
    <property type="entry name" value="DNAJ_2"/>
    <property type="match status" value="1"/>
</dbReference>
<dbReference type="RefSeq" id="WP_123198721.1">
    <property type="nucleotide sequence ID" value="NZ_QICB01000010.1"/>
</dbReference>
<dbReference type="Gene3D" id="1.10.287.110">
    <property type="entry name" value="DnaJ domain"/>
    <property type="match status" value="1"/>
</dbReference>
<dbReference type="EMBL" id="QICB01000010">
    <property type="protein sequence ID" value="RNL18396.1"/>
    <property type="molecule type" value="Genomic_DNA"/>
</dbReference>
<proteinExistence type="predicted"/>
<dbReference type="GO" id="GO:0042026">
    <property type="term" value="P:protein refolding"/>
    <property type="evidence" value="ECO:0007669"/>
    <property type="project" value="TreeGrafter"/>
</dbReference>
<sequence>MAATPDYYKTLGVSKTATAEEIKKAYRKLARTHHPDAGGDEAKFKEINEAYEVLGDEKKRKLYDQYGTADERSIPYGWGGAAGQNPFAGAGSWADILESIRRGEGAFGSNWDIGDIFGGAGFSGSGFGGQYAARPQQGRDMNVTLHVSFDEAFNGCTKKVSVKVPGSTAAETLDVKVPAGAVDGGRVRFRGKGAAGANGGANGDLLVTTRISEHPVFERSGADVLMTVPVTVAEAALGASVVVPAPDGTKIRIKVPAGSQEGTKLRVAGKGAPQLKGGGNGALNITLHVDIPASMTPEQKKAMEDFQAATEASGNDVRASLAL</sequence>
<gene>
    <name evidence="3" type="ORF">DMP07_08520</name>
</gene>
<organism evidence="3 4">
    <name type="scientific">Slackia faecicanis</name>
    <dbReference type="NCBI Taxonomy" id="255723"/>
    <lineage>
        <taxon>Bacteria</taxon>
        <taxon>Bacillati</taxon>
        <taxon>Actinomycetota</taxon>
        <taxon>Coriobacteriia</taxon>
        <taxon>Eggerthellales</taxon>
        <taxon>Eggerthellaceae</taxon>
        <taxon>Slackia</taxon>
    </lineage>
</organism>
<dbReference type="InterPro" id="IPR036869">
    <property type="entry name" value="J_dom_sf"/>
</dbReference>
<accession>A0A3N0ADN5</accession>
<name>A0A3N0ADN5_9ACTN</name>
<evidence type="ECO:0000259" key="2">
    <source>
        <dbReference type="PROSITE" id="PS50076"/>
    </source>
</evidence>
<evidence type="ECO:0000313" key="3">
    <source>
        <dbReference type="EMBL" id="RNL18396.1"/>
    </source>
</evidence>
<dbReference type="InterPro" id="IPR001623">
    <property type="entry name" value="DnaJ_domain"/>
</dbReference>
<evidence type="ECO:0000256" key="1">
    <source>
        <dbReference type="ARBA" id="ARBA00023186"/>
    </source>
</evidence>
<comment type="caution">
    <text evidence="3">The sequence shown here is derived from an EMBL/GenBank/DDBJ whole genome shotgun (WGS) entry which is preliminary data.</text>
</comment>
<keyword evidence="4" id="KW-1185">Reference proteome</keyword>
<protein>
    <submittedName>
        <fullName evidence="3">Molecular chaperone DnaJ</fullName>
    </submittedName>
</protein>
<keyword evidence="1" id="KW-0143">Chaperone</keyword>
<reference evidence="4" key="1">
    <citation type="submission" date="2018-05" db="EMBL/GenBank/DDBJ databases">
        <title>Genome Sequencing of selected type strains of the family Eggerthellaceae.</title>
        <authorList>
            <person name="Danylec N."/>
            <person name="Stoll D.A."/>
            <person name="Doetsch A."/>
            <person name="Huch M."/>
        </authorList>
    </citation>
    <scope>NUCLEOTIDE SEQUENCE [LARGE SCALE GENOMIC DNA]</scope>
    <source>
        <strain evidence="4">DSM 17537</strain>
    </source>
</reference>
<feature type="domain" description="J" evidence="2">
    <location>
        <begin position="6"/>
        <end position="67"/>
    </location>
</feature>
<dbReference type="OrthoDB" id="9779889at2"/>
<dbReference type="PANTHER" id="PTHR43096">
    <property type="entry name" value="DNAJ HOMOLOG 1, MITOCHONDRIAL-RELATED"/>
    <property type="match status" value="1"/>
</dbReference>
<dbReference type="PRINTS" id="PR00625">
    <property type="entry name" value="JDOMAIN"/>
</dbReference>
<dbReference type="CDD" id="cd10747">
    <property type="entry name" value="DnaJ_C"/>
    <property type="match status" value="1"/>
</dbReference>
<dbReference type="AlphaFoldDB" id="A0A3N0ADN5"/>
<dbReference type="SUPFAM" id="SSF46565">
    <property type="entry name" value="Chaperone J-domain"/>
    <property type="match status" value="1"/>
</dbReference>
<dbReference type="InterPro" id="IPR008971">
    <property type="entry name" value="HSP40/DnaJ_pept-bd"/>
</dbReference>
<dbReference type="PROSITE" id="PS00636">
    <property type="entry name" value="DNAJ_1"/>
    <property type="match status" value="1"/>
</dbReference>
<evidence type="ECO:0000313" key="4">
    <source>
        <dbReference type="Proteomes" id="UP000267368"/>
    </source>
</evidence>
<dbReference type="Pfam" id="PF01556">
    <property type="entry name" value="DnaJ_C"/>
    <property type="match status" value="1"/>
</dbReference>
<dbReference type="SUPFAM" id="SSF49493">
    <property type="entry name" value="HSP40/DnaJ peptide-binding domain"/>
    <property type="match status" value="2"/>
</dbReference>
<dbReference type="GO" id="GO:0005737">
    <property type="term" value="C:cytoplasm"/>
    <property type="evidence" value="ECO:0007669"/>
    <property type="project" value="TreeGrafter"/>
</dbReference>